<sequence length="148" mass="16257">MPIQTYALAAAPQRTIAGWHQALPTGDVDTLRNLLAEQVTFHSPAVQTPVRGRDASLLVLATVVDVLENMCYRRTFVAGPCEAALEFSADIGQFHLTGIDLMRFRDDGLIVEFEVMMRPLRALSAVAESVGRRIGPRLLDMKLKPDPG</sequence>
<evidence type="ECO:0000313" key="3">
    <source>
        <dbReference type="Proteomes" id="UP000008809"/>
    </source>
</evidence>
<dbReference type="Gene3D" id="3.10.450.50">
    <property type="match status" value="1"/>
</dbReference>
<dbReference type="SUPFAM" id="SSF54427">
    <property type="entry name" value="NTF2-like"/>
    <property type="match status" value="1"/>
</dbReference>
<proteinExistence type="predicted"/>
<dbReference type="InterPro" id="IPR037401">
    <property type="entry name" value="SnoaL-like"/>
</dbReference>
<feature type="domain" description="SnoaL-like" evidence="1">
    <location>
        <begin position="18"/>
        <end position="112"/>
    </location>
</feature>
<gene>
    <name evidence="2" type="ordered locus">RPB_4357</name>
</gene>
<dbReference type="EMBL" id="CP000250">
    <property type="protein sequence ID" value="ABD09044.1"/>
    <property type="molecule type" value="Genomic_DNA"/>
</dbReference>
<dbReference type="AlphaFoldDB" id="Q2IRW6"/>
<dbReference type="eggNOG" id="COG3631">
    <property type="taxonomic scope" value="Bacteria"/>
</dbReference>
<dbReference type="Proteomes" id="UP000008809">
    <property type="component" value="Chromosome"/>
</dbReference>
<organism evidence="2 3">
    <name type="scientific">Rhodopseudomonas palustris (strain HaA2)</name>
    <dbReference type="NCBI Taxonomy" id="316058"/>
    <lineage>
        <taxon>Bacteria</taxon>
        <taxon>Pseudomonadati</taxon>
        <taxon>Pseudomonadota</taxon>
        <taxon>Alphaproteobacteria</taxon>
        <taxon>Hyphomicrobiales</taxon>
        <taxon>Nitrobacteraceae</taxon>
        <taxon>Rhodopseudomonas</taxon>
    </lineage>
</organism>
<accession>Q2IRW6</accession>
<dbReference type="Pfam" id="PF12680">
    <property type="entry name" value="SnoaL_2"/>
    <property type="match status" value="1"/>
</dbReference>
<protein>
    <recommendedName>
        <fullName evidence="1">SnoaL-like domain-containing protein</fullName>
    </recommendedName>
</protein>
<dbReference type="KEGG" id="rpb:RPB_4357"/>
<dbReference type="STRING" id="316058.RPB_4357"/>
<dbReference type="OrthoDB" id="1163083at2"/>
<name>Q2IRW6_RHOP2</name>
<evidence type="ECO:0000313" key="2">
    <source>
        <dbReference type="EMBL" id="ABD09044.1"/>
    </source>
</evidence>
<dbReference type="InterPro" id="IPR032710">
    <property type="entry name" value="NTF2-like_dom_sf"/>
</dbReference>
<dbReference type="HOGENOM" id="CLU_119884_2_0_5"/>
<keyword evidence="3" id="KW-1185">Reference proteome</keyword>
<evidence type="ECO:0000259" key="1">
    <source>
        <dbReference type="Pfam" id="PF12680"/>
    </source>
</evidence>
<reference evidence="2 3" key="1">
    <citation type="submission" date="2006-01" db="EMBL/GenBank/DDBJ databases">
        <title>Complete sequence of Rhodopseudomonas palustris HaA2.</title>
        <authorList>
            <consortium name="US DOE Joint Genome Institute"/>
            <person name="Copeland A."/>
            <person name="Lucas S."/>
            <person name="Lapidus A."/>
            <person name="Barry K."/>
            <person name="Detter J.C."/>
            <person name="Glavina T."/>
            <person name="Hammon N."/>
            <person name="Israni S."/>
            <person name="Pitluck S."/>
            <person name="Chain P."/>
            <person name="Malfatti S."/>
            <person name="Shin M."/>
            <person name="Vergez L."/>
            <person name="Schmutz J."/>
            <person name="Larimer F."/>
            <person name="Land M."/>
            <person name="Hauser L."/>
            <person name="Pelletier D.A."/>
            <person name="Kyrpides N."/>
            <person name="Anderson I."/>
            <person name="Oda Y."/>
            <person name="Harwood C.S."/>
            <person name="Richardson P."/>
        </authorList>
    </citation>
    <scope>NUCLEOTIDE SEQUENCE [LARGE SCALE GENOMIC DNA]</scope>
    <source>
        <strain evidence="2 3">HaA2</strain>
    </source>
</reference>